<evidence type="ECO:0000259" key="7">
    <source>
        <dbReference type="PROSITE" id="PS50893"/>
    </source>
</evidence>
<dbReference type="Gene3D" id="3.40.50.300">
    <property type="entry name" value="P-loop containing nucleotide triphosphate hydrolases"/>
    <property type="match status" value="1"/>
</dbReference>
<feature type="transmembrane region" description="Helical" evidence="6">
    <location>
        <begin position="181"/>
        <end position="199"/>
    </location>
</feature>
<feature type="domain" description="ABC transmembrane type-1" evidence="8">
    <location>
        <begin position="43"/>
        <end position="324"/>
    </location>
</feature>
<organism evidence="9 10">
    <name type="scientific">Micromonospora pisi</name>
    <dbReference type="NCBI Taxonomy" id="589240"/>
    <lineage>
        <taxon>Bacteria</taxon>
        <taxon>Bacillati</taxon>
        <taxon>Actinomycetota</taxon>
        <taxon>Actinomycetes</taxon>
        <taxon>Micromonosporales</taxon>
        <taxon>Micromonosporaceae</taxon>
        <taxon>Micromonospora</taxon>
    </lineage>
</organism>
<feature type="compositionally biased region" description="Low complexity" evidence="5">
    <location>
        <begin position="1"/>
        <end position="10"/>
    </location>
</feature>
<evidence type="ECO:0000256" key="6">
    <source>
        <dbReference type="SAM" id="Phobius"/>
    </source>
</evidence>
<dbReference type="CDD" id="cd07346">
    <property type="entry name" value="ABC_6TM_exporters"/>
    <property type="match status" value="1"/>
</dbReference>
<dbReference type="PROSITE" id="PS00211">
    <property type="entry name" value="ABC_TRANSPORTER_1"/>
    <property type="match status" value="1"/>
</dbReference>
<dbReference type="PANTHER" id="PTHR43394">
    <property type="entry name" value="ATP-DEPENDENT PERMEASE MDL1, MITOCHONDRIAL"/>
    <property type="match status" value="1"/>
</dbReference>
<dbReference type="PROSITE" id="PS50929">
    <property type="entry name" value="ABC_TM1F"/>
    <property type="match status" value="1"/>
</dbReference>
<dbReference type="GO" id="GO:0005886">
    <property type="term" value="C:plasma membrane"/>
    <property type="evidence" value="ECO:0007669"/>
    <property type="project" value="UniProtKB-SubCell"/>
</dbReference>
<dbReference type="RefSeq" id="WP_246016693.1">
    <property type="nucleotide sequence ID" value="NZ_RBKT01000001.1"/>
</dbReference>
<evidence type="ECO:0000259" key="8">
    <source>
        <dbReference type="PROSITE" id="PS50929"/>
    </source>
</evidence>
<feature type="compositionally biased region" description="Pro residues" evidence="5">
    <location>
        <begin position="11"/>
        <end position="23"/>
    </location>
</feature>
<feature type="transmembrane region" description="Helical" evidence="6">
    <location>
        <begin position="79"/>
        <end position="100"/>
    </location>
</feature>
<evidence type="ECO:0000256" key="4">
    <source>
        <dbReference type="ARBA" id="ARBA00023136"/>
    </source>
</evidence>
<proteinExistence type="predicted"/>
<gene>
    <name evidence="9" type="ORF">BDK92_0129</name>
</gene>
<evidence type="ECO:0000256" key="5">
    <source>
        <dbReference type="SAM" id="MobiDB-lite"/>
    </source>
</evidence>
<protein>
    <submittedName>
        <fullName evidence="9">Putative ABC transport system ATP-binding protein</fullName>
    </submittedName>
</protein>
<keyword evidence="9" id="KW-0547">Nucleotide-binding</keyword>
<comment type="subcellular location">
    <subcellularLocation>
        <location evidence="1">Cell membrane</location>
        <topology evidence="1">Multi-pass membrane protein</topology>
    </subcellularLocation>
</comment>
<name>A0A495JAQ6_9ACTN</name>
<keyword evidence="10" id="KW-1185">Reference proteome</keyword>
<evidence type="ECO:0000313" key="9">
    <source>
        <dbReference type="EMBL" id="RKR85913.1"/>
    </source>
</evidence>
<dbReference type="PANTHER" id="PTHR43394:SF1">
    <property type="entry name" value="ATP-BINDING CASSETTE SUB-FAMILY B MEMBER 10, MITOCHONDRIAL"/>
    <property type="match status" value="1"/>
</dbReference>
<dbReference type="Pfam" id="PF00664">
    <property type="entry name" value="ABC_membrane"/>
    <property type="match status" value="1"/>
</dbReference>
<dbReference type="Gene3D" id="1.20.1560.10">
    <property type="entry name" value="ABC transporter type 1, transmembrane domain"/>
    <property type="match status" value="1"/>
</dbReference>
<feature type="transmembrane region" description="Helical" evidence="6">
    <location>
        <begin position="267"/>
        <end position="289"/>
    </location>
</feature>
<keyword evidence="2 6" id="KW-0812">Transmembrane</keyword>
<feature type="transmembrane region" description="Helical" evidence="6">
    <location>
        <begin position="155"/>
        <end position="175"/>
    </location>
</feature>
<feature type="region of interest" description="Disordered" evidence="5">
    <location>
        <begin position="1"/>
        <end position="27"/>
    </location>
</feature>
<dbReference type="InterPro" id="IPR027417">
    <property type="entry name" value="P-loop_NTPase"/>
</dbReference>
<dbReference type="Proteomes" id="UP000277671">
    <property type="component" value="Unassembled WGS sequence"/>
</dbReference>
<keyword evidence="3 6" id="KW-1133">Transmembrane helix</keyword>
<dbReference type="InterPro" id="IPR039421">
    <property type="entry name" value="Type_1_exporter"/>
</dbReference>
<accession>A0A495JAQ6</accession>
<dbReference type="SUPFAM" id="SSF90123">
    <property type="entry name" value="ABC transporter transmembrane region"/>
    <property type="match status" value="1"/>
</dbReference>
<evidence type="ECO:0000313" key="10">
    <source>
        <dbReference type="Proteomes" id="UP000277671"/>
    </source>
</evidence>
<evidence type="ECO:0000256" key="1">
    <source>
        <dbReference type="ARBA" id="ARBA00004651"/>
    </source>
</evidence>
<feature type="transmembrane region" description="Helical" evidence="6">
    <location>
        <begin position="295"/>
        <end position="318"/>
    </location>
</feature>
<evidence type="ECO:0000256" key="3">
    <source>
        <dbReference type="ARBA" id="ARBA00022989"/>
    </source>
</evidence>
<dbReference type="InterPro" id="IPR011527">
    <property type="entry name" value="ABC1_TM_dom"/>
</dbReference>
<dbReference type="Pfam" id="PF00005">
    <property type="entry name" value="ABC_tran"/>
    <property type="match status" value="1"/>
</dbReference>
<dbReference type="GO" id="GO:0015421">
    <property type="term" value="F:ABC-type oligopeptide transporter activity"/>
    <property type="evidence" value="ECO:0007669"/>
    <property type="project" value="TreeGrafter"/>
</dbReference>
<reference evidence="9 10" key="1">
    <citation type="submission" date="2018-10" db="EMBL/GenBank/DDBJ databases">
        <title>Sequencing the genomes of 1000 actinobacteria strains.</title>
        <authorList>
            <person name="Klenk H.-P."/>
        </authorList>
    </citation>
    <scope>NUCLEOTIDE SEQUENCE [LARGE SCALE GENOMIC DNA]</scope>
    <source>
        <strain evidence="9 10">DSM 45175</strain>
    </source>
</reference>
<feature type="domain" description="ABC transporter" evidence="7">
    <location>
        <begin position="347"/>
        <end position="583"/>
    </location>
</feature>
<dbReference type="InterPro" id="IPR036640">
    <property type="entry name" value="ABC1_TM_sf"/>
</dbReference>
<keyword evidence="9" id="KW-0067">ATP-binding</keyword>
<evidence type="ECO:0000256" key="2">
    <source>
        <dbReference type="ARBA" id="ARBA00022692"/>
    </source>
</evidence>
<dbReference type="SUPFAM" id="SSF52540">
    <property type="entry name" value="P-loop containing nucleoside triphosphate hydrolases"/>
    <property type="match status" value="1"/>
</dbReference>
<keyword evidence="4 6" id="KW-0472">Membrane</keyword>
<dbReference type="AlphaFoldDB" id="A0A495JAQ6"/>
<dbReference type="EMBL" id="RBKT01000001">
    <property type="protein sequence ID" value="RKR85913.1"/>
    <property type="molecule type" value="Genomic_DNA"/>
</dbReference>
<dbReference type="GO" id="GO:0016887">
    <property type="term" value="F:ATP hydrolysis activity"/>
    <property type="evidence" value="ECO:0007669"/>
    <property type="project" value="InterPro"/>
</dbReference>
<dbReference type="InterPro" id="IPR003439">
    <property type="entry name" value="ABC_transporter-like_ATP-bd"/>
</dbReference>
<dbReference type="GO" id="GO:0005524">
    <property type="term" value="F:ATP binding"/>
    <property type="evidence" value="ECO:0007669"/>
    <property type="project" value="UniProtKB-KW"/>
</dbReference>
<comment type="caution">
    <text evidence="9">The sequence shown here is derived from an EMBL/GenBank/DDBJ whole genome shotgun (WGS) entry which is preliminary data.</text>
</comment>
<feature type="transmembrane region" description="Helical" evidence="6">
    <location>
        <begin position="41"/>
        <end position="67"/>
    </location>
</feature>
<dbReference type="InterPro" id="IPR017871">
    <property type="entry name" value="ABC_transporter-like_CS"/>
</dbReference>
<dbReference type="PROSITE" id="PS50893">
    <property type="entry name" value="ABC_TRANSPORTER_2"/>
    <property type="match status" value="1"/>
</dbReference>
<sequence length="583" mass="59997">MTTQTTATPTRPGPPATPAPATAPPTGRQVLRRAVTGQGRYVALGSLLAVGHQAGEALVPVIIGVVVDQAVATGSTTALVRWLVVLGLVFAGLSTSFRFAARAGERAAEQAAHRIRRELTARVLAPYGGVERGHLPGALVNIATSDASRVGAVNMALTAGAAALAALVTTAVVLLHTSVPLGLLILLGAPPVLWIAHLLGGPLQRRSEAEQENAAHASGVAADLVSGLRILKGIGAEQAASARYRLINRRSLAATLRAARAQAWHDGALIAVTGAFITAVALLGARLAIQGDITIGELIAAVGLALFLLNPLSTLSWVNAELAQARASAARVAAVHAAAPAVHPGTVDLADPVRGELRFDNVTDGPLRISTLRVSPGELLGVVAPDPAAASALVRCLAREADPETGTITLDGVALTDLDPARVRTAMLTASHDAVLFAGTVRENVTAAGNSEGPLETVLTATTVDQVARVLPDGLGTPVSERGHSLSGGQRQRIALARALHAEPPVLVVHEPTTAVDTATEARIATSLRQLREGRTTILVTSSPALLAVTDRVVLLDGDRDPVTGRHADLVRGHERYRATVLA</sequence>